<accession>C6HWR2</accession>
<evidence type="ECO:0000313" key="3">
    <source>
        <dbReference type="Proteomes" id="UP000009374"/>
    </source>
</evidence>
<dbReference type="Proteomes" id="UP000009374">
    <property type="component" value="Unassembled WGS sequence"/>
</dbReference>
<keyword evidence="3" id="KW-1185">Reference proteome</keyword>
<evidence type="ECO:0000256" key="1">
    <source>
        <dbReference type="SAM" id="MobiDB-lite"/>
    </source>
</evidence>
<feature type="region of interest" description="Disordered" evidence="1">
    <location>
        <begin position="45"/>
        <end position="69"/>
    </location>
</feature>
<reference evidence="2 3" key="1">
    <citation type="journal article" date="2009" name="Appl. Environ. Microbiol.">
        <title>Community genomic and proteomic analyses of chemoautotrophic iron-oxidizing "Leptospirillum rubarum" (Group II) and "Leptospirillum ferrodiazotrophum" (Group III) bacteria in acid mine drainage biofilms.</title>
        <authorList>
            <person name="Goltsman D.S."/>
            <person name="Denef V.J."/>
            <person name="Singer S.W."/>
            <person name="VerBerkmoes N.C."/>
            <person name="Lefsrud M."/>
            <person name="Mueller R.S."/>
            <person name="Dick G.J."/>
            <person name="Sun C.L."/>
            <person name="Wheeler K.E."/>
            <person name="Zemla A."/>
            <person name="Baker B.J."/>
            <person name="Hauser L."/>
            <person name="Land M."/>
            <person name="Shah M.B."/>
            <person name="Thelen M.P."/>
            <person name="Hettich R.L."/>
            <person name="Banfield J.F."/>
        </authorList>
    </citation>
    <scope>NUCLEOTIDE SEQUENCE [LARGE SCALE GENOMIC DNA]</scope>
</reference>
<gene>
    <name evidence="2" type="ORF">UBAL3_80630094</name>
</gene>
<name>C6HWR2_9BACT</name>
<protein>
    <submittedName>
        <fullName evidence="2">Uncharacterized protein</fullName>
    </submittedName>
</protein>
<dbReference type="AlphaFoldDB" id="C6HWR2"/>
<evidence type="ECO:0000313" key="2">
    <source>
        <dbReference type="EMBL" id="EES53038.1"/>
    </source>
</evidence>
<sequence length="133" mass="14435">MHQTVFLFPDSASEDIGPEELRPVLKKQAEALIVWSGKLLFQSNACPPPNSDPTRSRFRQPVTSRPPKSGTVVLIAPPLLQNLAKHAVPPPPVSYTVSWTLSFSRALINSVRARGLSARRGAILFPASGVDGR</sequence>
<proteinExistence type="predicted"/>
<organism evidence="2 3">
    <name type="scientific">Leptospirillum ferrodiazotrophum</name>
    <dbReference type="NCBI Taxonomy" id="412449"/>
    <lineage>
        <taxon>Bacteria</taxon>
        <taxon>Pseudomonadati</taxon>
        <taxon>Nitrospirota</taxon>
        <taxon>Nitrospiria</taxon>
        <taxon>Nitrospirales</taxon>
        <taxon>Nitrospiraceae</taxon>
        <taxon>Leptospirillum</taxon>
    </lineage>
</organism>
<dbReference type="EMBL" id="GG693870">
    <property type="protein sequence ID" value="EES53038.1"/>
    <property type="molecule type" value="Genomic_DNA"/>
</dbReference>